<dbReference type="VEuPathDB" id="TriTrypDB:Tbg972.11.4840"/>
<reference evidence="4" key="1">
    <citation type="journal article" date="2010" name="PLoS Negl. Trop. Dis.">
        <title>The genome sequence of Trypanosoma brucei gambiense, causative agent of chronic human african trypanosomiasis.</title>
        <authorList>
            <person name="Jackson A.P."/>
            <person name="Sanders M."/>
            <person name="Berry A."/>
            <person name="McQuillan J."/>
            <person name="Aslett M.A."/>
            <person name="Quail M.A."/>
            <person name="Chukualim B."/>
            <person name="Capewell P."/>
            <person name="MacLeod A."/>
            <person name="Melville S.E."/>
            <person name="Gibson W."/>
            <person name="Barry J.D."/>
            <person name="Berriman M."/>
            <person name="Hertz-Fowler C."/>
        </authorList>
    </citation>
    <scope>NUCLEOTIDE SEQUENCE [LARGE SCALE GENOMIC DNA]</scope>
    <source>
        <strain evidence="4">MHOM/CI/86/DAL972</strain>
    </source>
</reference>
<dbReference type="OrthoDB" id="267483at2759"/>
<dbReference type="Proteomes" id="UP000002316">
    <property type="component" value="Chromosome 11"/>
</dbReference>
<feature type="region of interest" description="Disordered" evidence="2">
    <location>
        <begin position="1"/>
        <end position="50"/>
    </location>
</feature>
<evidence type="ECO:0000313" key="3">
    <source>
        <dbReference type="EMBL" id="CBH17366.1"/>
    </source>
</evidence>
<protein>
    <submittedName>
        <fullName evidence="3">Uncharacterized protein</fullName>
    </submittedName>
</protein>
<evidence type="ECO:0000313" key="4">
    <source>
        <dbReference type="Proteomes" id="UP000002316"/>
    </source>
</evidence>
<keyword evidence="1" id="KW-0175">Coiled coil</keyword>
<feature type="coiled-coil region" evidence="1">
    <location>
        <begin position="128"/>
        <end position="218"/>
    </location>
</feature>
<proteinExistence type="predicted"/>
<dbReference type="RefSeq" id="XP_011779630.1">
    <property type="nucleotide sequence ID" value="XM_011781328.1"/>
</dbReference>
<accession>D0A6R5</accession>
<evidence type="ECO:0000256" key="2">
    <source>
        <dbReference type="SAM" id="MobiDB-lite"/>
    </source>
</evidence>
<sequence length="240" mass="26834">MQQPIGLTVQGLHGRSRQERTVQQKPIRRRWSSPPSPSPSLAPSTPPTAAASVINKNNQTNTAVVCLPSSPSTVLQLDPSVPSSSALAALEGPLPAEVREIIHNSCTGEDAELAERQARRLLSTSRRVHVYRAELQSAIEEVKDVEQLLKRHQVIQTALRTELNDLNGRIEQLLKERRLCEIQLQQQEDEEQRRAAKLQEANMRVDILRSTIDKITNETLAGHVLLQKLVPNLHVNNYLT</sequence>
<name>D0A6R5_TRYB9</name>
<dbReference type="KEGG" id="tbg:TbgDal_XI4840"/>
<organism evidence="3 4">
    <name type="scientific">Trypanosoma brucei gambiense (strain MHOM/CI/86/DAL972)</name>
    <dbReference type="NCBI Taxonomy" id="679716"/>
    <lineage>
        <taxon>Eukaryota</taxon>
        <taxon>Discoba</taxon>
        <taxon>Euglenozoa</taxon>
        <taxon>Kinetoplastea</taxon>
        <taxon>Metakinetoplastina</taxon>
        <taxon>Trypanosomatida</taxon>
        <taxon>Trypanosomatidae</taxon>
        <taxon>Trypanosoma</taxon>
    </lineage>
</organism>
<dbReference type="EMBL" id="FN554974">
    <property type="protein sequence ID" value="CBH17366.1"/>
    <property type="molecule type" value="Genomic_DNA"/>
</dbReference>
<evidence type="ECO:0000256" key="1">
    <source>
        <dbReference type="SAM" id="Coils"/>
    </source>
</evidence>
<feature type="compositionally biased region" description="Pro residues" evidence="2">
    <location>
        <begin position="34"/>
        <end position="46"/>
    </location>
</feature>
<gene>
    <name evidence="3" type="ORF">TbgDal_XI4840</name>
</gene>
<dbReference type="AlphaFoldDB" id="D0A6R5"/>
<dbReference type="GeneID" id="23867479"/>